<name>A0A2T5V8H0_9HYPH</name>
<feature type="signal peptide" evidence="1">
    <location>
        <begin position="1"/>
        <end position="25"/>
    </location>
</feature>
<reference evidence="2 3" key="1">
    <citation type="submission" date="2018-04" db="EMBL/GenBank/DDBJ databases">
        <title>Genomic Encyclopedia of Archaeal and Bacterial Type Strains, Phase II (KMG-II): from individual species to whole genera.</title>
        <authorList>
            <person name="Goeker M."/>
        </authorList>
    </citation>
    <scope>NUCLEOTIDE SEQUENCE [LARGE SCALE GENOMIC DNA]</scope>
    <source>
        <strain evidence="2 3">DSM 23382</strain>
    </source>
</reference>
<dbReference type="AlphaFoldDB" id="A0A2T5V8H0"/>
<dbReference type="RefSeq" id="WP_245926792.1">
    <property type="nucleotide sequence ID" value="NZ_QAYG01000005.1"/>
</dbReference>
<comment type="caution">
    <text evidence="2">The sequence shown here is derived from an EMBL/GenBank/DDBJ whole genome shotgun (WGS) entry which is preliminary data.</text>
</comment>
<keyword evidence="3" id="KW-1185">Reference proteome</keyword>
<sequence length="213" mass="22874">MRHYKLRAREALLLIALGAAGSGLAGCAGQAANSPASWYGQHKLAAPHRDKVVICHGFGCALRTTVPFSARDLAKLKGILAKGAKSPAAEREAIARAVQWQERRVAPAVGSANDKGGFTFDSGVTGQMDCIDEATNTTSLLIVAERHGMLKHHFVRSPVARGFFLDGRYPHATAVVAEKKGGRTYAIDSWTHDNGERPDVMTLNRWFAENPGG</sequence>
<organism evidence="2 3">
    <name type="scientific">Breoghania corrubedonensis</name>
    <dbReference type="NCBI Taxonomy" id="665038"/>
    <lineage>
        <taxon>Bacteria</taxon>
        <taxon>Pseudomonadati</taxon>
        <taxon>Pseudomonadota</taxon>
        <taxon>Alphaproteobacteria</taxon>
        <taxon>Hyphomicrobiales</taxon>
        <taxon>Stappiaceae</taxon>
        <taxon>Breoghania</taxon>
    </lineage>
</organism>
<dbReference type="EMBL" id="QAYG01000005">
    <property type="protein sequence ID" value="PTW60056.1"/>
    <property type="molecule type" value="Genomic_DNA"/>
</dbReference>
<evidence type="ECO:0000313" key="3">
    <source>
        <dbReference type="Proteomes" id="UP000244081"/>
    </source>
</evidence>
<evidence type="ECO:0008006" key="4">
    <source>
        <dbReference type="Google" id="ProtNLM"/>
    </source>
</evidence>
<protein>
    <recommendedName>
        <fullName evidence="4">Lipoprotein</fullName>
    </recommendedName>
</protein>
<feature type="chain" id="PRO_5015624748" description="Lipoprotein" evidence="1">
    <location>
        <begin position="26"/>
        <end position="213"/>
    </location>
</feature>
<evidence type="ECO:0000313" key="2">
    <source>
        <dbReference type="EMBL" id="PTW60056.1"/>
    </source>
</evidence>
<accession>A0A2T5V8H0</accession>
<keyword evidence="1" id="KW-0732">Signal</keyword>
<proteinExistence type="predicted"/>
<gene>
    <name evidence="2" type="ORF">C8N35_10556</name>
</gene>
<evidence type="ECO:0000256" key="1">
    <source>
        <dbReference type="SAM" id="SignalP"/>
    </source>
</evidence>
<dbReference type="Proteomes" id="UP000244081">
    <property type="component" value="Unassembled WGS sequence"/>
</dbReference>
<dbReference type="PROSITE" id="PS51257">
    <property type="entry name" value="PROKAR_LIPOPROTEIN"/>
    <property type="match status" value="1"/>
</dbReference>